<dbReference type="AlphaFoldDB" id="A0A9X1MDD2"/>
<keyword evidence="1" id="KW-0805">Transcription regulation</keyword>
<feature type="compositionally biased region" description="Basic and acidic residues" evidence="4">
    <location>
        <begin position="155"/>
        <end position="170"/>
    </location>
</feature>
<evidence type="ECO:0000256" key="4">
    <source>
        <dbReference type="SAM" id="MobiDB-lite"/>
    </source>
</evidence>
<dbReference type="EMBL" id="JAJFZV010000008">
    <property type="protein sequence ID" value="MCC3297938.1"/>
    <property type="molecule type" value="Genomic_DNA"/>
</dbReference>
<keyword evidence="2" id="KW-0238">DNA-binding</keyword>
<protein>
    <submittedName>
        <fullName evidence="6">Helix-turn-helix transcriptional regulator</fullName>
    </submittedName>
</protein>
<dbReference type="InterPro" id="IPR036388">
    <property type="entry name" value="WH-like_DNA-bd_sf"/>
</dbReference>
<dbReference type="GO" id="GO:0003677">
    <property type="term" value="F:DNA binding"/>
    <property type="evidence" value="ECO:0007669"/>
    <property type="project" value="UniProtKB-KW"/>
</dbReference>
<evidence type="ECO:0000256" key="1">
    <source>
        <dbReference type="ARBA" id="ARBA00023015"/>
    </source>
</evidence>
<feature type="region of interest" description="Disordered" evidence="4">
    <location>
        <begin position="130"/>
        <end position="170"/>
    </location>
</feature>
<accession>A0A9X1MDD2</accession>
<dbReference type="InterPro" id="IPR002577">
    <property type="entry name" value="HTH_HxlR"/>
</dbReference>
<comment type="caution">
    <text evidence="6">The sequence shown here is derived from an EMBL/GenBank/DDBJ whole genome shotgun (WGS) entry which is preliminary data.</text>
</comment>
<proteinExistence type="predicted"/>
<keyword evidence="3" id="KW-0804">Transcription</keyword>
<dbReference type="InterPro" id="IPR036390">
    <property type="entry name" value="WH_DNA-bd_sf"/>
</dbReference>
<dbReference type="RefSeq" id="WP_227895814.1">
    <property type="nucleotide sequence ID" value="NZ_CP099466.1"/>
</dbReference>
<evidence type="ECO:0000259" key="5">
    <source>
        <dbReference type="PROSITE" id="PS51118"/>
    </source>
</evidence>
<evidence type="ECO:0000313" key="7">
    <source>
        <dbReference type="Proteomes" id="UP001139158"/>
    </source>
</evidence>
<gene>
    <name evidence="6" type="ORF">LJ757_08990</name>
</gene>
<name>A0A9X1MDD2_9MICC</name>
<dbReference type="PANTHER" id="PTHR33204:SF37">
    <property type="entry name" value="HTH-TYPE TRANSCRIPTIONAL REGULATOR YODB"/>
    <property type="match status" value="1"/>
</dbReference>
<dbReference type="PANTHER" id="PTHR33204">
    <property type="entry name" value="TRANSCRIPTIONAL REGULATOR, MARR FAMILY"/>
    <property type="match status" value="1"/>
</dbReference>
<organism evidence="6 7">
    <name type="scientific">Arthrobacter caoxuetaonis</name>
    <dbReference type="NCBI Taxonomy" id="2886935"/>
    <lineage>
        <taxon>Bacteria</taxon>
        <taxon>Bacillati</taxon>
        <taxon>Actinomycetota</taxon>
        <taxon>Actinomycetes</taxon>
        <taxon>Micrococcales</taxon>
        <taxon>Micrococcaceae</taxon>
        <taxon>Arthrobacter</taxon>
    </lineage>
</organism>
<evidence type="ECO:0000256" key="2">
    <source>
        <dbReference type="ARBA" id="ARBA00023125"/>
    </source>
</evidence>
<feature type="domain" description="HTH hxlR-type" evidence="5">
    <location>
        <begin position="8"/>
        <end position="107"/>
    </location>
</feature>
<dbReference type="Pfam" id="PF01638">
    <property type="entry name" value="HxlR"/>
    <property type="match status" value="1"/>
</dbReference>
<sequence>MEGKRSSCPINRGVEFLGDRWSLLILRDMAFVGSHGFRELLASSQEGISPSTLSARLKSLEWSGLVSKIGAPRGHQGSYTLTEEGIQLVPLLFELAHIGSMLDPTTRSTEPRFQGWYGDAEKIAAYMDELREREGLTPSTNAAVESPQEPPPTSRMERQGSRDLDRAREK</sequence>
<dbReference type="SUPFAM" id="SSF46785">
    <property type="entry name" value="Winged helix' DNA-binding domain"/>
    <property type="match status" value="1"/>
</dbReference>
<dbReference type="PROSITE" id="PS51118">
    <property type="entry name" value="HTH_HXLR"/>
    <property type="match status" value="1"/>
</dbReference>
<evidence type="ECO:0000313" key="6">
    <source>
        <dbReference type="EMBL" id="MCC3297938.1"/>
    </source>
</evidence>
<keyword evidence="7" id="KW-1185">Reference proteome</keyword>
<reference evidence="6" key="1">
    <citation type="submission" date="2021-10" db="EMBL/GenBank/DDBJ databases">
        <title>Novel species in genus Arthrobacter.</title>
        <authorList>
            <person name="Liu Y."/>
        </authorList>
    </citation>
    <scope>NUCLEOTIDE SEQUENCE</scope>
    <source>
        <strain evidence="6">Zg-Y453</strain>
    </source>
</reference>
<dbReference type="Gene3D" id="1.10.10.10">
    <property type="entry name" value="Winged helix-like DNA-binding domain superfamily/Winged helix DNA-binding domain"/>
    <property type="match status" value="1"/>
</dbReference>
<evidence type="ECO:0000256" key="3">
    <source>
        <dbReference type="ARBA" id="ARBA00023163"/>
    </source>
</evidence>
<dbReference type="Proteomes" id="UP001139158">
    <property type="component" value="Unassembled WGS sequence"/>
</dbReference>